<proteinExistence type="predicted"/>
<feature type="non-terminal residue" evidence="1">
    <location>
        <position position="1"/>
    </location>
</feature>
<protein>
    <submittedName>
        <fullName evidence="1">Uncharacterized protein</fullName>
    </submittedName>
</protein>
<sequence>MFPYWIVFSKACHLLVELERKAYWGRKFQLQELDELHLEAYENSRIYKQKVKKFHDQQILRMDPLLLLNNNTFQVNGHQIKPFYEGPTPIAGDMETISLLEPALPDGTT</sequence>
<dbReference type="Proteomes" id="UP000257109">
    <property type="component" value="Unassembled WGS sequence"/>
</dbReference>
<keyword evidence="2" id="KW-1185">Reference proteome</keyword>
<dbReference type="OrthoDB" id="1741700at2759"/>
<name>A0A371GD22_MUCPR</name>
<comment type="caution">
    <text evidence="1">The sequence shown here is derived from an EMBL/GenBank/DDBJ whole genome shotgun (WGS) entry which is preliminary data.</text>
</comment>
<evidence type="ECO:0000313" key="1">
    <source>
        <dbReference type="EMBL" id="RDX88462.1"/>
    </source>
</evidence>
<dbReference type="AlphaFoldDB" id="A0A371GD22"/>
<accession>A0A371GD22</accession>
<gene>
    <name evidence="1" type="ORF">CR513_29950</name>
</gene>
<reference evidence="1" key="1">
    <citation type="submission" date="2018-05" db="EMBL/GenBank/DDBJ databases">
        <title>Draft genome of Mucuna pruriens seed.</title>
        <authorList>
            <person name="Nnadi N.E."/>
            <person name="Vos R."/>
            <person name="Hasami M.H."/>
            <person name="Devisetty U.K."/>
            <person name="Aguiy J.C."/>
        </authorList>
    </citation>
    <scope>NUCLEOTIDE SEQUENCE [LARGE SCALE GENOMIC DNA]</scope>
    <source>
        <strain evidence="1">JCA_2017</strain>
    </source>
</reference>
<evidence type="ECO:0000313" key="2">
    <source>
        <dbReference type="Proteomes" id="UP000257109"/>
    </source>
</evidence>
<organism evidence="1 2">
    <name type="scientific">Mucuna pruriens</name>
    <name type="common">Velvet bean</name>
    <name type="synonym">Dolichos pruriens</name>
    <dbReference type="NCBI Taxonomy" id="157652"/>
    <lineage>
        <taxon>Eukaryota</taxon>
        <taxon>Viridiplantae</taxon>
        <taxon>Streptophyta</taxon>
        <taxon>Embryophyta</taxon>
        <taxon>Tracheophyta</taxon>
        <taxon>Spermatophyta</taxon>
        <taxon>Magnoliopsida</taxon>
        <taxon>eudicotyledons</taxon>
        <taxon>Gunneridae</taxon>
        <taxon>Pentapetalae</taxon>
        <taxon>rosids</taxon>
        <taxon>fabids</taxon>
        <taxon>Fabales</taxon>
        <taxon>Fabaceae</taxon>
        <taxon>Papilionoideae</taxon>
        <taxon>50 kb inversion clade</taxon>
        <taxon>NPAAA clade</taxon>
        <taxon>indigoferoid/millettioid clade</taxon>
        <taxon>Phaseoleae</taxon>
        <taxon>Mucuna</taxon>
    </lineage>
</organism>
<dbReference type="EMBL" id="QJKJ01005932">
    <property type="protein sequence ID" value="RDX88462.1"/>
    <property type="molecule type" value="Genomic_DNA"/>
</dbReference>